<accession>A0ACC0ZSR8</accession>
<evidence type="ECO:0000313" key="1">
    <source>
        <dbReference type="EMBL" id="KAJ0075129.1"/>
    </source>
</evidence>
<name>A0ACC0ZSR8_9ROSI</name>
<dbReference type="EMBL" id="CM047910">
    <property type="protein sequence ID" value="KAJ0075129.1"/>
    <property type="molecule type" value="Genomic_DNA"/>
</dbReference>
<evidence type="ECO:0000313" key="2">
    <source>
        <dbReference type="Proteomes" id="UP001164250"/>
    </source>
</evidence>
<organism evidence="1 2">
    <name type="scientific">Pistacia atlantica</name>
    <dbReference type="NCBI Taxonomy" id="434234"/>
    <lineage>
        <taxon>Eukaryota</taxon>
        <taxon>Viridiplantae</taxon>
        <taxon>Streptophyta</taxon>
        <taxon>Embryophyta</taxon>
        <taxon>Tracheophyta</taxon>
        <taxon>Spermatophyta</taxon>
        <taxon>Magnoliopsida</taxon>
        <taxon>eudicotyledons</taxon>
        <taxon>Gunneridae</taxon>
        <taxon>Pentapetalae</taxon>
        <taxon>rosids</taxon>
        <taxon>malvids</taxon>
        <taxon>Sapindales</taxon>
        <taxon>Anacardiaceae</taxon>
        <taxon>Pistacia</taxon>
    </lineage>
</organism>
<comment type="caution">
    <text evidence="1">The sequence shown here is derived from an EMBL/GenBank/DDBJ whole genome shotgun (WGS) entry which is preliminary data.</text>
</comment>
<proteinExistence type="predicted"/>
<reference evidence="2" key="1">
    <citation type="journal article" date="2023" name="G3 (Bethesda)">
        <title>Genome assembly and association tests identify interacting loci associated with vigor, precocity, and sex in interspecific pistachio rootstocks.</title>
        <authorList>
            <person name="Palmer W."/>
            <person name="Jacygrad E."/>
            <person name="Sagayaradj S."/>
            <person name="Cavanaugh K."/>
            <person name="Han R."/>
            <person name="Bertier L."/>
            <person name="Beede B."/>
            <person name="Kafkas S."/>
            <person name="Golino D."/>
            <person name="Preece J."/>
            <person name="Michelmore R."/>
        </authorList>
    </citation>
    <scope>NUCLEOTIDE SEQUENCE [LARGE SCALE GENOMIC DNA]</scope>
</reference>
<dbReference type="Proteomes" id="UP001164250">
    <property type="component" value="Chromosome 15"/>
</dbReference>
<keyword evidence="2" id="KW-1185">Reference proteome</keyword>
<protein>
    <submittedName>
        <fullName evidence="1">Uncharacterized protein</fullName>
    </submittedName>
</protein>
<sequence length="582" mass="64472">MFLLESKYQNPMPNSLSSNITGNSNKPPDQGWNLMYTNNWRPASQGGEPVMDTGDWRNHLQPDSRQRIVNKITDTLQRHLPFPGLNELKKIAGRFEEKIYTAATSQMLSMDSKSQNPMPNSLPSNTAGNSNKPPDQGTRMECQVHDQGQSLPIPMSANQSQPHQQLLSQNIQNNMTSNGVSGSSGLPSALPSVSGLSQAPMPSVVNQNSTMQNISGASQNMVSSMGQGAPSNLCANTQMQMQGRQLVLPPQQQQQSQNPHQYMYQQQLQQQFLKQKLQHGNLSHSLMQPHMHQQQPNILQPNQLQSSQQSGMQSSSVMQPSLIQSAPLSRLQQNQQRSVQQWTQSMMQPCPQSVLRPQHGTGMQNQVHNQGQPLPIPLSANQSQPCQQLFSQYIQNNMTSTGLPVSSGLPFLLPSVSGLTKTPIPSVVNQNSTVQNISGVSQNTLPSLGQGVPSNLFANSQREMQAMLQVLPQLQRHQSQNPQQHMPSKAAFTKPAAPITLPSMMPSQKQRQQLMGQLSNAANMLQNQLIGKQYSVGDIEQQLHQRTMGKQMFAIIGITYSIPHFKHKSLMDLYIQFAHFRA</sequence>
<gene>
    <name evidence="1" type="ORF">Patl1_34638</name>
</gene>